<gene>
    <name evidence="2" type="ORF">AKJ09_00656</name>
</gene>
<reference evidence="2 3" key="1">
    <citation type="submission" date="2015-08" db="EMBL/GenBank/DDBJ databases">
        <authorList>
            <person name="Babu N.S."/>
            <person name="Beckwith C.J."/>
            <person name="Beseler K.G."/>
            <person name="Brison A."/>
            <person name="Carone J.V."/>
            <person name="Caskin T.P."/>
            <person name="Diamond M."/>
            <person name="Durham M.E."/>
            <person name="Foxe J.M."/>
            <person name="Go M."/>
            <person name="Henderson B.A."/>
            <person name="Jones I.B."/>
            <person name="McGettigan J.A."/>
            <person name="Micheletti S.J."/>
            <person name="Nasrallah M.E."/>
            <person name="Ortiz D."/>
            <person name="Piller C.R."/>
            <person name="Privatt S.R."/>
            <person name="Schneider S.L."/>
            <person name="Sharp S."/>
            <person name="Smith T.C."/>
            <person name="Stanton J.D."/>
            <person name="Ullery H.E."/>
            <person name="Wilson R.J."/>
            <person name="Serrano M.G."/>
            <person name="Buck G."/>
            <person name="Lee V."/>
            <person name="Wang Y."/>
            <person name="Carvalho R."/>
            <person name="Voegtly L."/>
            <person name="Shi R."/>
            <person name="Duckworth R."/>
            <person name="Johnson A."/>
            <person name="Loviza R."/>
            <person name="Walstead R."/>
            <person name="Shah Z."/>
            <person name="Kiflezghi M."/>
            <person name="Wade K."/>
            <person name="Ball S.L."/>
            <person name="Bradley K.W."/>
            <person name="Asai D.J."/>
            <person name="Bowman C.A."/>
            <person name="Russell D.A."/>
            <person name="Pope W.H."/>
            <person name="Jacobs-Sera D."/>
            <person name="Hendrix R.W."/>
            <person name="Hatfull G.F."/>
        </authorList>
    </citation>
    <scope>NUCLEOTIDE SEQUENCE [LARGE SCALE GENOMIC DNA]</scope>
    <source>
        <strain evidence="2 3">DSM 27648</strain>
    </source>
</reference>
<dbReference type="OrthoDB" id="5515356at2"/>
<dbReference type="Proteomes" id="UP000064967">
    <property type="component" value="Chromosome"/>
</dbReference>
<accession>A0A0K1PKE6</accession>
<evidence type="ECO:0008006" key="4">
    <source>
        <dbReference type="Google" id="ProtNLM"/>
    </source>
</evidence>
<keyword evidence="3" id="KW-1185">Reference proteome</keyword>
<dbReference type="RefSeq" id="WP_146645657.1">
    <property type="nucleotide sequence ID" value="NZ_CP012333.1"/>
</dbReference>
<evidence type="ECO:0000313" key="3">
    <source>
        <dbReference type="Proteomes" id="UP000064967"/>
    </source>
</evidence>
<name>A0A0K1PKE6_9BACT</name>
<evidence type="ECO:0000256" key="1">
    <source>
        <dbReference type="SAM" id="SignalP"/>
    </source>
</evidence>
<proteinExistence type="predicted"/>
<keyword evidence="1" id="KW-0732">Signal</keyword>
<protein>
    <recommendedName>
        <fullName evidence="4">Lipoprotein</fullName>
    </recommendedName>
</protein>
<feature type="chain" id="PRO_5005465900" description="Lipoprotein" evidence="1">
    <location>
        <begin position="29"/>
        <end position="150"/>
    </location>
</feature>
<feature type="signal peptide" evidence="1">
    <location>
        <begin position="1"/>
        <end position="28"/>
    </location>
</feature>
<organism evidence="2 3">
    <name type="scientific">Labilithrix luteola</name>
    <dbReference type="NCBI Taxonomy" id="1391654"/>
    <lineage>
        <taxon>Bacteria</taxon>
        <taxon>Pseudomonadati</taxon>
        <taxon>Myxococcota</taxon>
        <taxon>Polyangia</taxon>
        <taxon>Polyangiales</taxon>
        <taxon>Labilitrichaceae</taxon>
        <taxon>Labilithrix</taxon>
    </lineage>
</organism>
<dbReference type="EMBL" id="CP012333">
    <property type="protein sequence ID" value="AKU93992.1"/>
    <property type="molecule type" value="Genomic_DNA"/>
</dbReference>
<dbReference type="AlphaFoldDB" id="A0A0K1PKE6"/>
<dbReference type="KEGG" id="llu:AKJ09_00656"/>
<dbReference type="STRING" id="1391654.AKJ09_00656"/>
<sequence length="150" mass="16548">MRLAPASLLIRGSFALALACAVTLPACATYRDQLARSQVAFEQNDHERALALLRNMEIDLTRLTPSERAHYAYLRGMTDYRMGYRVDARHWLALAKAYEEASPGVLPADWRARTSEALEEMNGIVQEGGLKALAASQRPGEASDTARPSN</sequence>
<evidence type="ECO:0000313" key="2">
    <source>
        <dbReference type="EMBL" id="AKU93992.1"/>
    </source>
</evidence>